<evidence type="ECO:0000313" key="1">
    <source>
        <dbReference type="EMBL" id="MBP1081581.1"/>
    </source>
</evidence>
<gene>
    <name evidence="1" type="ORF">JOC74_002074</name>
</gene>
<accession>A0ABS4CWU1</accession>
<reference evidence="1 2" key="1">
    <citation type="submission" date="2021-01" db="EMBL/GenBank/DDBJ databases">
        <title>Genomic Encyclopedia of Type Strains, Phase IV (KMG-IV): sequencing the most valuable type-strain genomes for metagenomic binning, comparative biology and taxonomic classification.</title>
        <authorList>
            <person name="Goeker M."/>
        </authorList>
    </citation>
    <scope>NUCLEOTIDE SEQUENCE [LARGE SCALE GENOMIC DNA]</scope>
    <source>
        <strain evidence="1 2">DSM 103394</strain>
    </source>
</reference>
<protein>
    <submittedName>
        <fullName evidence="1">Uncharacterized protein</fullName>
    </submittedName>
</protein>
<evidence type="ECO:0000313" key="2">
    <source>
        <dbReference type="Proteomes" id="UP000674416"/>
    </source>
</evidence>
<proteinExistence type="predicted"/>
<keyword evidence="2" id="KW-1185">Reference proteome</keyword>
<dbReference type="Proteomes" id="UP000674416">
    <property type="component" value="Unassembled WGS sequence"/>
</dbReference>
<comment type="caution">
    <text evidence="1">The sequence shown here is derived from an EMBL/GenBank/DDBJ whole genome shotgun (WGS) entry which is preliminary data.</text>
</comment>
<sequence>MKQGMPFGTFIMSNGLFRKLSIVTIVMPPANL</sequence>
<organism evidence="1 2">
    <name type="scientific">Bacillus capparidis</name>
    <dbReference type="NCBI Taxonomy" id="1840411"/>
    <lineage>
        <taxon>Bacteria</taxon>
        <taxon>Bacillati</taxon>
        <taxon>Bacillota</taxon>
        <taxon>Bacilli</taxon>
        <taxon>Bacillales</taxon>
        <taxon>Bacillaceae</taxon>
        <taxon>Bacillus</taxon>
    </lineage>
</organism>
<name>A0ABS4CWU1_9BACI</name>
<dbReference type="EMBL" id="JAFDST010000002">
    <property type="protein sequence ID" value="MBP1081581.1"/>
    <property type="molecule type" value="Genomic_DNA"/>
</dbReference>